<sequence>MCGCSPYIWYGMYVTCIHITISSKQQHNGIVCTLITTLYYKFYSTMKQPSPPKIYEKNLTIRFSPPSVEPYFTISSKLP</sequence>
<accession>A0A367KZ27</accession>
<dbReference type="EMBL" id="LKCN02000030">
    <property type="protein sequence ID" value="RCI07424.1"/>
    <property type="molecule type" value="Genomic_DNA"/>
</dbReference>
<proteinExistence type="predicted"/>
<dbReference type="AlphaFoldDB" id="A0A367KZ27"/>
<reference evidence="1 2" key="1">
    <citation type="journal article" date="2015" name="BMC Genomics">
        <title>Insights from the genome of Ophiocordyceps polyrhachis-furcata to pathogenicity and host specificity in insect fungi.</title>
        <authorList>
            <person name="Wichadakul D."/>
            <person name="Kobmoo N."/>
            <person name="Ingsriswang S."/>
            <person name="Tangphatsornruang S."/>
            <person name="Chantasingh D."/>
            <person name="Luangsa-ard J.J."/>
            <person name="Eurwilaichitr L."/>
        </authorList>
    </citation>
    <scope>NUCLEOTIDE SEQUENCE [LARGE SCALE GENOMIC DNA]</scope>
    <source>
        <strain evidence="1 2">BCC 54312</strain>
    </source>
</reference>
<keyword evidence="2" id="KW-1185">Reference proteome</keyword>
<evidence type="ECO:0000313" key="2">
    <source>
        <dbReference type="Proteomes" id="UP000253664"/>
    </source>
</evidence>
<gene>
    <name evidence="1" type="ORF">L249_4510</name>
</gene>
<comment type="caution">
    <text evidence="1">The sequence shown here is derived from an EMBL/GenBank/DDBJ whole genome shotgun (WGS) entry which is preliminary data.</text>
</comment>
<dbReference type="Proteomes" id="UP000253664">
    <property type="component" value="Unassembled WGS sequence"/>
</dbReference>
<protein>
    <submittedName>
        <fullName evidence="1">Uncharacterized protein</fullName>
    </submittedName>
</protein>
<evidence type="ECO:0000313" key="1">
    <source>
        <dbReference type="EMBL" id="RCI07424.1"/>
    </source>
</evidence>
<feature type="non-terminal residue" evidence="1">
    <location>
        <position position="79"/>
    </location>
</feature>
<name>A0A367KZ27_9HYPO</name>
<organism evidence="1 2">
    <name type="scientific">Ophiocordyceps polyrhachis-furcata BCC 54312</name>
    <dbReference type="NCBI Taxonomy" id="1330021"/>
    <lineage>
        <taxon>Eukaryota</taxon>
        <taxon>Fungi</taxon>
        <taxon>Dikarya</taxon>
        <taxon>Ascomycota</taxon>
        <taxon>Pezizomycotina</taxon>
        <taxon>Sordariomycetes</taxon>
        <taxon>Hypocreomycetidae</taxon>
        <taxon>Hypocreales</taxon>
        <taxon>Ophiocordycipitaceae</taxon>
        <taxon>Ophiocordyceps</taxon>
    </lineage>
</organism>